<reference evidence="1" key="1">
    <citation type="submission" date="2020-05" db="EMBL/GenBank/DDBJ databases">
        <authorList>
            <person name="Chiriac C."/>
            <person name="Salcher M."/>
            <person name="Ghai R."/>
            <person name="Kavagutti S V."/>
        </authorList>
    </citation>
    <scope>NUCLEOTIDE SEQUENCE</scope>
</reference>
<proteinExistence type="predicted"/>
<name>A0A6J7KNT9_9ZZZZ</name>
<evidence type="ECO:0000313" key="1">
    <source>
        <dbReference type="EMBL" id="CAB4957141.1"/>
    </source>
</evidence>
<dbReference type="EMBL" id="CAFBNJ010000065">
    <property type="protein sequence ID" value="CAB4957141.1"/>
    <property type="molecule type" value="Genomic_DNA"/>
</dbReference>
<protein>
    <submittedName>
        <fullName evidence="1">Unannotated protein</fullName>
    </submittedName>
</protein>
<gene>
    <name evidence="1" type="ORF">UFOPK3785_01226</name>
</gene>
<organism evidence="1">
    <name type="scientific">freshwater metagenome</name>
    <dbReference type="NCBI Taxonomy" id="449393"/>
    <lineage>
        <taxon>unclassified sequences</taxon>
        <taxon>metagenomes</taxon>
        <taxon>ecological metagenomes</taxon>
    </lineage>
</organism>
<accession>A0A6J7KNT9</accession>
<sequence>MDDVLDVVLVFEFGSGNTATAASLQLEGIGRHGLDVALGRHRDHELFIVDEVFDIEVADIERDLAAARLRVGFAHSAEFFADDGTLFGVIAKDGFESFDGLAQLGHFLFELRPAQTSETRQLHVEDVLGLFGGELERCGHKRFASGLFIGRCADRGDDFIDQVERLQQTFNDVRSALCFVEAVLRTTSNDFDLMIDIGHECVAKIERARNAIDKRHGVDREICLQRRALVEVVENHQSRRVALEAQDQTHLALGGFIVEFRDALEFAVIDQFFDLHDELVGAHLIRKFRNDDVIGACAFFDFCFATELD</sequence>
<dbReference type="AlphaFoldDB" id="A0A6J7KNT9"/>